<evidence type="ECO:0000256" key="5">
    <source>
        <dbReference type="ARBA" id="ARBA00023136"/>
    </source>
</evidence>
<accession>A0A1F5EH36</accession>
<gene>
    <name evidence="9" type="ORF">A2442_00240</name>
</gene>
<dbReference type="EC" id="3.4.21.89" evidence="6"/>
<dbReference type="CDD" id="cd06530">
    <property type="entry name" value="S26_SPase_I"/>
    <property type="match status" value="1"/>
</dbReference>
<dbReference type="InterPro" id="IPR036286">
    <property type="entry name" value="LexA/Signal_pep-like_sf"/>
</dbReference>
<dbReference type="GO" id="GO:0004252">
    <property type="term" value="F:serine-type endopeptidase activity"/>
    <property type="evidence" value="ECO:0007669"/>
    <property type="project" value="UniProtKB-UniRule"/>
</dbReference>
<dbReference type="PANTHER" id="PTHR10806:SF6">
    <property type="entry name" value="SIGNAL PEPTIDASE COMPLEX CATALYTIC SUBUNIT SEC11"/>
    <property type="match status" value="1"/>
</dbReference>
<evidence type="ECO:0000256" key="1">
    <source>
        <dbReference type="ARBA" id="ARBA00004308"/>
    </source>
</evidence>
<keyword evidence="5 7" id="KW-0472">Membrane</keyword>
<dbReference type="GO" id="GO:0012505">
    <property type="term" value="C:endomembrane system"/>
    <property type="evidence" value="ECO:0007669"/>
    <property type="project" value="UniProtKB-SubCell"/>
</dbReference>
<feature type="domain" description="Peptidase S24/S26A/S26B/S26C" evidence="8">
    <location>
        <begin position="31"/>
        <end position="120"/>
    </location>
</feature>
<evidence type="ECO:0000256" key="2">
    <source>
        <dbReference type="ARBA" id="ARBA00022670"/>
    </source>
</evidence>
<comment type="caution">
    <text evidence="9">The sequence shown here is derived from an EMBL/GenBank/DDBJ whole genome shotgun (WGS) entry which is preliminary data.</text>
</comment>
<protein>
    <recommendedName>
        <fullName evidence="6">Signal peptidase I</fullName>
        <ecNumber evidence="6">3.4.21.89</ecNumber>
    </recommendedName>
</protein>
<dbReference type="InterPro" id="IPR019533">
    <property type="entry name" value="Peptidase_S26"/>
</dbReference>
<dbReference type="STRING" id="1797582.A2442_00240"/>
<evidence type="ECO:0000259" key="8">
    <source>
        <dbReference type="Pfam" id="PF00717"/>
    </source>
</evidence>
<dbReference type="PANTHER" id="PTHR10806">
    <property type="entry name" value="SIGNAL PEPTIDASE COMPLEX CATALYTIC SUBUNIT SEC11"/>
    <property type="match status" value="1"/>
</dbReference>
<evidence type="ECO:0000313" key="9">
    <source>
        <dbReference type="EMBL" id="OGD66701.1"/>
    </source>
</evidence>
<dbReference type="Pfam" id="PF00717">
    <property type="entry name" value="Peptidase_S24"/>
    <property type="match status" value="1"/>
</dbReference>
<dbReference type="PRINTS" id="PR00728">
    <property type="entry name" value="SIGNALPTASE"/>
</dbReference>
<reference evidence="9 10" key="1">
    <citation type="journal article" date="2016" name="Nat. Commun.">
        <title>Thousands of microbial genomes shed light on interconnected biogeochemical processes in an aquifer system.</title>
        <authorList>
            <person name="Anantharaman K."/>
            <person name="Brown C.T."/>
            <person name="Hug L.A."/>
            <person name="Sharon I."/>
            <person name="Castelle C.J."/>
            <person name="Probst A.J."/>
            <person name="Thomas B.C."/>
            <person name="Singh A."/>
            <person name="Wilkins M.J."/>
            <person name="Karaoz U."/>
            <person name="Brodie E.L."/>
            <person name="Williams K.H."/>
            <person name="Hubbard S.S."/>
            <person name="Banfield J.F."/>
        </authorList>
    </citation>
    <scope>NUCLEOTIDE SEQUENCE [LARGE SCALE GENOMIC DNA]</scope>
</reference>
<dbReference type="Gene3D" id="2.10.109.10">
    <property type="entry name" value="Umud Fragment, subunit A"/>
    <property type="match status" value="1"/>
</dbReference>
<dbReference type="SUPFAM" id="SSF51306">
    <property type="entry name" value="LexA/Signal peptidase"/>
    <property type="match status" value="1"/>
</dbReference>
<dbReference type="GO" id="GO:0016020">
    <property type="term" value="C:membrane"/>
    <property type="evidence" value="ECO:0007669"/>
    <property type="project" value="UniProtKB-UniRule"/>
</dbReference>
<proteinExistence type="predicted"/>
<organism evidence="9 10">
    <name type="scientific">Candidatus Campbellbacteria bacterium RIFOXYC2_FULL_35_25</name>
    <dbReference type="NCBI Taxonomy" id="1797582"/>
    <lineage>
        <taxon>Bacteria</taxon>
        <taxon>Candidatus Campbelliibacteriota</taxon>
    </lineage>
</organism>
<feature type="transmembrane region" description="Helical" evidence="7">
    <location>
        <begin position="7"/>
        <end position="30"/>
    </location>
</feature>
<keyword evidence="2" id="KW-0378">Hydrolase</keyword>
<dbReference type="AlphaFoldDB" id="A0A1F5EH36"/>
<evidence type="ECO:0000313" key="10">
    <source>
        <dbReference type="Proteomes" id="UP000179003"/>
    </source>
</evidence>
<keyword evidence="4 7" id="KW-1133">Transmembrane helix</keyword>
<comment type="subcellular location">
    <subcellularLocation>
        <location evidence="1">Endomembrane system</location>
    </subcellularLocation>
</comment>
<evidence type="ECO:0000256" key="3">
    <source>
        <dbReference type="ARBA" id="ARBA00022692"/>
    </source>
</evidence>
<dbReference type="GO" id="GO:0006465">
    <property type="term" value="P:signal peptide processing"/>
    <property type="evidence" value="ECO:0007669"/>
    <property type="project" value="UniProtKB-UniRule"/>
</dbReference>
<dbReference type="EMBL" id="MFAE01000015">
    <property type="protein sequence ID" value="OGD66701.1"/>
    <property type="molecule type" value="Genomic_DNA"/>
</dbReference>
<dbReference type="InterPro" id="IPR015927">
    <property type="entry name" value="Peptidase_S24_S26A/B/C"/>
</dbReference>
<evidence type="ECO:0000256" key="4">
    <source>
        <dbReference type="ARBA" id="ARBA00022989"/>
    </source>
</evidence>
<name>A0A1F5EH36_9BACT</name>
<dbReference type="GO" id="GO:0009003">
    <property type="term" value="F:signal peptidase activity"/>
    <property type="evidence" value="ECO:0007669"/>
    <property type="project" value="UniProtKB-EC"/>
</dbReference>
<evidence type="ECO:0000256" key="7">
    <source>
        <dbReference type="SAM" id="Phobius"/>
    </source>
</evidence>
<keyword evidence="2" id="KW-0645">Protease</keyword>
<dbReference type="InterPro" id="IPR001733">
    <property type="entry name" value="Peptidase_S26B"/>
</dbReference>
<sequence length="170" mass="18787">MNKALKIIYYAFITFIGITVVLMLVSVFPITGNFKLLIVQSGSMEPAIKTGSVVIVKPSDNYQIGDVITFGENTKTKTPTTHRIGEVKVVEGNYYYTTKGDANENNDPREVSQTEIIGKVLFDVPFIGYAVATAKEPIGFAVLIVVPAGIVIFDETKKIWTEIRKHKKLS</sequence>
<keyword evidence="3 7" id="KW-0812">Transmembrane</keyword>
<dbReference type="Proteomes" id="UP000179003">
    <property type="component" value="Unassembled WGS sequence"/>
</dbReference>
<dbReference type="NCBIfam" id="TIGR02228">
    <property type="entry name" value="sigpep_I_arch"/>
    <property type="match status" value="1"/>
</dbReference>
<evidence type="ECO:0000256" key="6">
    <source>
        <dbReference type="NCBIfam" id="TIGR02228"/>
    </source>
</evidence>